<gene>
    <name evidence="2" type="ORF">ALOHA_HF4000005H07ctg2g5</name>
</gene>
<reference evidence="2" key="1">
    <citation type="journal article" date="2008" name="ISME J.">
        <title>Genomic patterns of recombination, clonal divergence and environment in marine microbial populations.</title>
        <authorList>
            <person name="Konstantinidis K.T."/>
            <person name="Delong E.F."/>
        </authorList>
    </citation>
    <scope>NUCLEOTIDE SEQUENCE</scope>
</reference>
<proteinExistence type="predicted"/>
<sequence length="81" mass="8430">MRGLYGSRTQSSNPDTAAIVVQSSRLSSVLPKKNPTAHSKGLSSDSASPAATTLLDCNTQEPTGRTQKVRPSISISITSVS</sequence>
<dbReference type="AlphaFoldDB" id="B3T0F2"/>
<feature type="compositionally biased region" description="Polar residues" evidence="1">
    <location>
        <begin position="41"/>
        <end position="66"/>
    </location>
</feature>
<name>B3T0F2_9ZZZZ</name>
<organism evidence="2">
    <name type="scientific">uncultured marine microorganism HF4000_005H07</name>
    <dbReference type="NCBI Taxonomy" id="455506"/>
    <lineage>
        <taxon>unclassified sequences</taxon>
        <taxon>environmental samples</taxon>
    </lineage>
</organism>
<dbReference type="EMBL" id="EU016565">
    <property type="protein sequence ID" value="ABZ06061.1"/>
    <property type="molecule type" value="Genomic_DNA"/>
</dbReference>
<evidence type="ECO:0000256" key="1">
    <source>
        <dbReference type="SAM" id="MobiDB-lite"/>
    </source>
</evidence>
<feature type="region of interest" description="Disordered" evidence="1">
    <location>
        <begin position="24"/>
        <end position="81"/>
    </location>
</feature>
<protein>
    <submittedName>
        <fullName evidence="2">Uncharacterized protein</fullName>
    </submittedName>
</protein>
<evidence type="ECO:0000313" key="2">
    <source>
        <dbReference type="EMBL" id="ABZ06061.1"/>
    </source>
</evidence>
<accession>B3T0F2</accession>